<feature type="transmembrane region" description="Helical" evidence="2">
    <location>
        <begin position="31"/>
        <end position="52"/>
    </location>
</feature>
<keyword evidence="2" id="KW-0812">Transmembrane</keyword>
<dbReference type="Proteomes" id="UP000518752">
    <property type="component" value="Unassembled WGS sequence"/>
</dbReference>
<keyword evidence="4" id="KW-1185">Reference proteome</keyword>
<evidence type="ECO:0000256" key="2">
    <source>
        <dbReference type="SAM" id="Phobius"/>
    </source>
</evidence>
<sequence length="146" mass="16377">MEMTLSYVVILSVLNFPFESPPKTLYRTVYTFLATLVLLLGISGAIVARSLVLRRRHRRMIEEAIRNRHYKRANRGEKVKGDKGDERAEEILCCPLSDNQEAAAEGDNVKEPLSKSKGTAGEDGGARITFSFYKSKRGKREGRTNG</sequence>
<gene>
    <name evidence="3" type="ORF">D9757_010075</name>
</gene>
<name>A0A8H5GZT5_9AGAR</name>
<evidence type="ECO:0000256" key="1">
    <source>
        <dbReference type="SAM" id="MobiDB-lite"/>
    </source>
</evidence>
<protein>
    <submittedName>
        <fullName evidence="3">Uncharacterized protein</fullName>
    </submittedName>
</protein>
<keyword evidence="2" id="KW-0472">Membrane</keyword>
<comment type="caution">
    <text evidence="3">The sequence shown here is derived from an EMBL/GenBank/DDBJ whole genome shotgun (WGS) entry which is preliminary data.</text>
</comment>
<evidence type="ECO:0000313" key="4">
    <source>
        <dbReference type="Proteomes" id="UP000518752"/>
    </source>
</evidence>
<evidence type="ECO:0000313" key="3">
    <source>
        <dbReference type="EMBL" id="KAF5374037.1"/>
    </source>
</evidence>
<reference evidence="3 4" key="1">
    <citation type="journal article" date="2020" name="ISME J.">
        <title>Uncovering the hidden diversity of litter-decomposition mechanisms in mushroom-forming fungi.</title>
        <authorList>
            <person name="Floudas D."/>
            <person name="Bentzer J."/>
            <person name="Ahren D."/>
            <person name="Johansson T."/>
            <person name="Persson P."/>
            <person name="Tunlid A."/>
        </authorList>
    </citation>
    <scope>NUCLEOTIDE SEQUENCE [LARGE SCALE GENOMIC DNA]</scope>
    <source>
        <strain evidence="3 4">CBS 406.79</strain>
    </source>
</reference>
<accession>A0A8H5GZT5</accession>
<organism evidence="3 4">
    <name type="scientific">Collybiopsis confluens</name>
    <dbReference type="NCBI Taxonomy" id="2823264"/>
    <lineage>
        <taxon>Eukaryota</taxon>
        <taxon>Fungi</taxon>
        <taxon>Dikarya</taxon>
        <taxon>Basidiomycota</taxon>
        <taxon>Agaricomycotina</taxon>
        <taxon>Agaricomycetes</taxon>
        <taxon>Agaricomycetidae</taxon>
        <taxon>Agaricales</taxon>
        <taxon>Marasmiineae</taxon>
        <taxon>Omphalotaceae</taxon>
        <taxon>Collybiopsis</taxon>
    </lineage>
</organism>
<dbReference type="AlphaFoldDB" id="A0A8H5GZT5"/>
<feature type="region of interest" description="Disordered" evidence="1">
    <location>
        <begin position="102"/>
        <end position="125"/>
    </location>
</feature>
<dbReference type="EMBL" id="JAACJN010000104">
    <property type="protein sequence ID" value="KAF5374037.1"/>
    <property type="molecule type" value="Genomic_DNA"/>
</dbReference>
<proteinExistence type="predicted"/>
<keyword evidence="2" id="KW-1133">Transmembrane helix</keyword>